<organism evidence="2">
    <name type="scientific">Acidipropionibacterium jensenii</name>
    <dbReference type="NCBI Taxonomy" id="1749"/>
    <lineage>
        <taxon>Bacteria</taxon>
        <taxon>Bacillati</taxon>
        <taxon>Actinomycetota</taxon>
        <taxon>Actinomycetes</taxon>
        <taxon>Propionibacteriales</taxon>
        <taxon>Propionibacteriaceae</taxon>
        <taxon>Acidipropionibacterium</taxon>
    </lineage>
</organism>
<geneLocation type="plasmid" evidence="2">
    <name>pZGX01</name>
</geneLocation>
<protein>
    <submittedName>
        <fullName evidence="2">Uncharacterized protein</fullName>
    </submittedName>
</protein>
<evidence type="ECO:0000313" key="2">
    <source>
        <dbReference type="EMBL" id="AFK88684.1"/>
    </source>
</evidence>
<feature type="compositionally biased region" description="Low complexity" evidence="1">
    <location>
        <begin position="29"/>
        <end position="41"/>
    </location>
</feature>
<accession>I3VZA7</accession>
<dbReference type="EMBL" id="JQ728013">
    <property type="protein sequence ID" value="AFK88684.1"/>
    <property type="molecule type" value="Genomic_DNA"/>
</dbReference>
<reference evidence="2" key="1">
    <citation type="submission" date="2012-02" db="EMBL/GenBank/DDBJ databases">
        <authorList>
            <person name="Xin Z."/>
            <person name="Long L."/>
        </authorList>
    </citation>
    <scope>NUCLEOTIDE SEQUENCE</scope>
    <source>
        <plasmid evidence="2">pZGX01</plasmid>
    </source>
</reference>
<keyword evidence="2" id="KW-0614">Plasmid</keyword>
<proteinExistence type="predicted"/>
<sequence length="55" mass="5334">MDGGADVSQSLWWAARRPGVGQGQGRDAGAGAAAGVQGAGPVQGECEGGCGFCIR</sequence>
<dbReference type="AlphaFoldDB" id="I3VZA7"/>
<reference evidence="2" key="2">
    <citation type="journal article" date="2013" name="Appl. Environ. Microbiol.">
        <title>Development of a Propionibacterium-Escherichia coli Shuttle Vector for Metabolic Engineering of Propionibacterium jensenii, an Efficient Producer of Propionic Acid.</title>
        <authorList>
            <person name="Zhuge X."/>
            <person name="Liu L."/>
            <person name="Shin H.D."/>
            <person name="Chen R.R."/>
            <person name="Li J."/>
            <person name="Du G."/>
            <person name="Chen J."/>
        </authorList>
    </citation>
    <scope>NUCLEOTIDE SEQUENCE</scope>
    <source>
        <plasmid evidence="2">pZGX01</plasmid>
    </source>
</reference>
<name>I3VZA7_9ACTN</name>
<evidence type="ECO:0000256" key="1">
    <source>
        <dbReference type="SAM" id="MobiDB-lite"/>
    </source>
</evidence>
<feature type="region of interest" description="Disordered" evidence="1">
    <location>
        <begin position="16"/>
        <end position="41"/>
    </location>
</feature>